<dbReference type="GO" id="GO:0010468">
    <property type="term" value="P:regulation of gene expression"/>
    <property type="evidence" value="ECO:0007669"/>
    <property type="project" value="TreeGrafter"/>
</dbReference>
<sequence length="130" mass="15127">SGMSSTEEEAVTNDNVHRLWKRKYHRHPKPDTHAPTKPSSAYVMFSNDIRAELKQQNKSFTDLAKIIGDRWKNISANEKEIYELGAQKAKELYAKQVDAYQQTESFQCYQKYLSEFKSQNEVAARPIKQI</sequence>
<dbReference type="GO" id="GO:0005634">
    <property type="term" value="C:nucleus"/>
    <property type="evidence" value="ECO:0007669"/>
    <property type="project" value="UniProtKB-UniRule"/>
</dbReference>
<dbReference type="Pfam" id="PF00505">
    <property type="entry name" value="HMG_box"/>
    <property type="match status" value="1"/>
</dbReference>
<accession>A0A367IY60</accession>
<dbReference type="InterPro" id="IPR009071">
    <property type="entry name" value="HMG_box_dom"/>
</dbReference>
<keyword evidence="1 3" id="KW-0238">DNA-binding</keyword>
<feature type="DNA-binding region" description="HMG box" evidence="3">
    <location>
        <begin position="35"/>
        <end position="101"/>
    </location>
</feature>
<dbReference type="InterPro" id="IPR036910">
    <property type="entry name" value="HMG_box_dom_sf"/>
</dbReference>
<protein>
    <recommendedName>
        <fullName evidence="5">HMG box domain-containing protein</fullName>
    </recommendedName>
</protein>
<dbReference type="Gene3D" id="1.10.30.10">
    <property type="entry name" value="High mobility group box domain"/>
    <property type="match status" value="1"/>
</dbReference>
<evidence type="ECO:0000313" key="7">
    <source>
        <dbReference type="Proteomes" id="UP000253551"/>
    </source>
</evidence>
<evidence type="ECO:0000256" key="1">
    <source>
        <dbReference type="ARBA" id="ARBA00023125"/>
    </source>
</evidence>
<evidence type="ECO:0000313" key="6">
    <source>
        <dbReference type="EMBL" id="RCH82624.1"/>
    </source>
</evidence>
<evidence type="ECO:0000256" key="2">
    <source>
        <dbReference type="ARBA" id="ARBA00023242"/>
    </source>
</evidence>
<dbReference type="PANTHER" id="PTHR46040">
    <property type="entry name" value="HIGH MOBILITY GROUP PROTEIN 2"/>
    <property type="match status" value="1"/>
</dbReference>
<dbReference type="GO" id="GO:0003677">
    <property type="term" value="F:DNA binding"/>
    <property type="evidence" value="ECO:0007669"/>
    <property type="project" value="UniProtKB-UniRule"/>
</dbReference>
<evidence type="ECO:0000259" key="5">
    <source>
        <dbReference type="PROSITE" id="PS50118"/>
    </source>
</evidence>
<feature type="domain" description="HMG box" evidence="5">
    <location>
        <begin position="35"/>
        <end position="101"/>
    </location>
</feature>
<evidence type="ECO:0000256" key="4">
    <source>
        <dbReference type="SAM" id="MobiDB-lite"/>
    </source>
</evidence>
<keyword evidence="2 3" id="KW-0539">Nucleus</keyword>
<keyword evidence="7" id="KW-1185">Reference proteome</keyword>
<dbReference type="SUPFAM" id="SSF47095">
    <property type="entry name" value="HMG-box"/>
    <property type="match status" value="1"/>
</dbReference>
<feature type="compositionally biased region" description="Acidic residues" evidence="4">
    <location>
        <begin position="1"/>
        <end position="11"/>
    </location>
</feature>
<proteinExistence type="predicted"/>
<feature type="non-terminal residue" evidence="6">
    <location>
        <position position="1"/>
    </location>
</feature>
<dbReference type="SMART" id="SM00398">
    <property type="entry name" value="HMG"/>
    <property type="match status" value="1"/>
</dbReference>
<dbReference type="AlphaFoldDB" id="A0A367IY60"/>
<organism evidence="6 7">
    <name type="scientific">Rhizopus stolonifer</name>
    <name type="common">Rhizopus nigricans</name>
    <dbReference type="NCBI Taxonomy" id="4846"/>
    <lineage>
        <taxon>Eukaryota</taxon>
        <taxon>Fungi</taxon>
        <taxon>Fungi incertae sedis</taxon>
        <taxon>Mucoromycota</taxon>
        <taxon>Mucoromycotina</taxon>
        <taxon>Mucoromycetes</taxon>
        <taxon>Mucorales</taxon>
        <taxon>Mucorineae</taxon>
        <taxon>Rhizopodaceae</taxon>
        <taxon>Rhizopus</taxon>
    </lineage>
</organism>
<dbReference type="EMBL" id="PJQM01005036">
    <property type="protein sequence ID" value="RCH82624.1"/>
    <property type="molecule type" value="Genomic_DNA"/>
</dbReference>
<gene>
    <name evidence="6" type="ORF">CU098_000971</name>
</gene>
<dbReference type="Proteomes" id="UP000253551">
    <property type="component" value="Unassembled WGS sequence"/>
</dbReference>
<dbReference type="STRING" id="4846.A0A367IY60"/>
<dbReference type="InterPro" id="IPR051965">
    <property type="entry name" value="ChromReg_NeuronalGeneExpr"/>
</dbReference>
<feature type="compositionally biased region" description="Basic residues" evidence="4">
    <location>
        <begin position="18"/>
        <end position="28"/>
    </location>
</feature>
<evidence type="ECO:0000256" key="3">
    <source>
        <dbReference type="PROSITE-ProRule" id="PRU00267"/>
    </source>
</evidence>
<name>A0A367IY60_RHIST</name>
<dbReference type="OrthoDB" id="1919336at2759"/>
<dbReference type="PROSITE" id="PS50118">
    <property type="entry name" value="HMG_BOX_2"/>
    <property type="match status" value="1"/>
</dbReference>
<dbReference type="PANTHER" id="PTHR46040:SF3">
    <property type="entry name" value="HIGH MOBILITY GROUP PROTEIN 2"/>
    <property type="match status" value="1"/>
</dbReference>
<feature type="region of interest" description="Disordered" evidence="4">
    <location>
        <begin position="1"/>
        <end position="39"/>
    </location>
</feature>
<reference evidence="6 7" key="1">
    <citation type="journal article" date="2018" name="G3 (Bethesda)">
        <title>Phylogenetic and Phylogenomic Definition of Rhizopus Species.</title>
        <authorList>
            <person name="Gryganskyi A.P."/>
            <person name="Golan J."/>
            <person name="Dolatabadi S."/>
            <person name="Mondo S."/>
            <person name="Robb S."/>
            <person name="Idnurm A."/>
            <person name="Muszewska A."/>
            <person name="Steczkiewicz K."/>
            <person name="Masonjones S."/>
            <person name="Liao H.L."/>
            <person name="Gajdeczka M.T."/>
            <person name="Anike F."/>
            <person name="Vuek A."/>
            <person name="Anishchenko I.M."/>
            <person name="Voigt K."/>
            <person name="de Hoog G.S."/>
            <person name="Smith M.E."/>
            <person name="Heitman J."/>
            <person name="Vilgalys R."/>
            <person name="Stajich J.E."/>
        </authorList>
    </citation>
    <scope>NUCLEOTIDE SEQUENCE [LARGE SCALE GENOMIC DNA]</scope>
    <source>
        <strain evidence="6 7">LSU 92-RS-03</strain>
    </source>
</reference>
<comment type="caution">
    <text evidence="6">The sequence shown here is derived from an EMBL/GenBank/DDBJ whole genome shotgun (WGS) entry which is preliminary data.</text>
</comment>